<sequence length="107" mass="11180">MTIRVYKDGTTSNTAYVDRVSLVALEPGIPLSQDPIGQWQLNESSGTTASDSSGNSFNGMVNGTSSWISGVNGNAIKLDSTTSNVDIGFHNVGSPDGYVGQHDLDGE</sequence>
<organism evidence="2 3">
    <name type="scientific">Paenibacillus roseopurpureus</name>
    <dbReference type="NCBI Taxonomy" id="2918901"/>
    <lineage>
        <taxon>Bacteria</taxon>
        <taxon>Bacillati</taxon>
        <taxon>Bacillota</taxon>
        <taxon>Bacilli</taxon>
        <taxon>Bacillales</taxon>
        <taxon>Paenibacillaceae</taxon>
        <taxon>Paenibacillus</taxon>
    </lineage>
</organism>
<evidence type="ECO:0000313" key="3">
    <source>
        <dbReference type="Proteomes" id="UP001304650"/>
    </source>
</evidence>
<dbReference type="RefSeq" id="WP_314796523.1">
    <property type="nucleotide sequence ID" value="NZ_CP130319.1"/>
</dbReference>
<dbReference type="AlphaFoldDB" id="A0AA96RIG5"/>
<keyword evidence="3" id="KW-1185">Reference proteome</keyword>
<gene>
    <name evidence="2" type="ORF">MJB10_16855</name>
</gene>
<feature type="region of interest" description="Disordered" evidence="1">
    <location>
        <begin position="35"/>
        <end position="58"/>
    </location>
</feature>
<dbReference type="SUPFAM" id="SSF49899">
    <property type="entry name" value="Concanavalin A-like lectins/glucanases"/>
    <property type="match status" value="1"/>
</dbReference>
<dbReference type="KEGG" id="proo:MJB10_16855"/>
<name>A0AA96RIG5_9BACL</name>
<dbReference type="Proteomes" id="UP001304650">
    <property type="component" value="Chromosome"/>
</dbReference>
<evidence type="ECO:0000313" key="2">
    <source>
        <dbReference type="EMBL" id="WNR42785.1"/>
    </source>
</evidence>
<accession>A0AA96RIG5</accession>
<protein>
    <submittedName>
        <fullName evidence="2">Uncharacterized protein</fullName>
    </submittedName>
</protein>
<dbReference type="EMBL" id="CP130319">
    <property type="protein sequence ID" value="WNR42785.1"/>
    <property type="molecule type" value="Genomic_DNA"/>
</dbReference>
<reference evidence="2" key="1">
    <citation type="submission" date="2022-02" db="EMBL/GenBank/DDBJ databases">
        <title>Paenibacillus sp. MBLB1832 Whole Genome Shotgun Sequencing.</title>
        <authorList>
            <person name="Hwang C.Y."/>
            <person name="Cho E.-S."/>
            <person name="Seo M.-J."/>
        </authorList>
    </citation>
    <scope>NUCLEOTIDE SEQUENCE</scope>
    <source>
        <strain evidence="2">MBLB1832</strain>
    </source>
</reference>
<dbReference type="Gene3D" id="2.60.120.200">
    <property type="match status" value="1"/>
</dbReference>
<dbReference type="InterPro" id="IPR013320">
    <property type="entry name" value="ConA-like_dom_sf"/>
</dbReference>
<proteinExistence type="predicted"/>
<feature type="compositionally biased region" description="Polar residues" evidence="1">
    <location>
        <begin position="39"/>
        <end position="58"/>
    </location>
</feature>
<evidence type="ECO:0000256" key="1">
    <source>
        <dbReference type="SAM" id="MobiDB-lite"/>
    </source>
</evidence>